<gene>
    <name evidence="2" type="ORF">EI291_08860</name>
</gene>
<sequence>MKSIIVFFFTALLLILATFNDKRWKPLEVFDSDAGGYYVYLPSVLLYQDAGRADSLLRIEQVYRPGPQPYMGLLKLPNGNTISKYPLGVALAELPWFAGAHTWARLRGLPADGFSRPYQQAIMLAGLFHGLLGLWLLRRLLQRYFPQNDAVVAWALACIGLGTNWFMYASYESPMAHSLLFLWHVGLVWATGAWYETRNIRWAAVLGLLLGLAMLARPTEALYALVPVGWGIATKGGLLGWLKWLLARPRQVLLAGALVLAVVVWQPVFWHAVSGHWWLDTYQGEGFDFLHPHLLDGLFSFKKGWLLYTPLAGVALLGLLVLPPRLRGVGGAVLLTLPVVLYVTFSWREWWYGGSFGCRPLISLYPLLALCVAALAAAAASWQQPARVAVRTVLVLGIVLNLWQTYQYAAGVIHWDSMTADRYRRGFFIGSMKKLPADLRMP</sequence>
<keyword evidence="1" id="KW-0812">Transmembrane</keyword>
<reference evidence="2 3" key="1">
    <citation type="submission" date="2018-12" db="EMBL/GenBank/DDBJ databases">
        <authorList>
            <person name="Feng G."/>
            <person name="Zhu H."/>
        </authorList>
    </citation>
    <scope>NUCLEOTIDE SEQUENCE [LARGE SCALE GENOMIC DNA]</scope>
    <source>
        <strain evidence="2 3">KCTC 12533</strain>
    </source>
</reference>
<accession>A0A3R9N6U7</accession>
<evidence type="ECO:0000256" key="1">
    <source>
        <dbReference type="SAM" id="Phobius"/>
    </source>
</evidence>
<dbReference type="EMBL" id="RWIT01000003">
    <property type="protein sequence ID" value="RSK49589.1"/>
    <property type="molecule type" value="Genomic_DNA"/>
</dbReference>
<feature type="transmembrane region" description="Helical" evidence="1">
    <location>
        <begin position="222"/>
        <end position="245"/>
    </location>
</feature>
<feature type="transmembrane region" description="Helical" evidence="1">
    <location>
        <begin position="149"/>
        <end position="169"/>
    </location>
</feature>
<feature type="transmembrane region" description="Helical" evidence="1">
    <location>
        <begin position="329"/>
        <end position="347"/>
    </location>
</feature>
<dbReference type="AlphaFoldDB" id="A0A3R9N6U7"/>
<keyword evidence="3" id="KW-1185">Reference proteome</keyword>
<name>A0A3R9N6U7_9BACT</name>
<dbReference type="Proteomes" id="UP000273500">
    <property type="component" value="Unassembled WGS sequence"/>
</dbReference>
<comment type="caution">
    <text evidence="2">The sequence shown here is derived from an EMBL/GenBank/DDBJ whole genome shotgun (WGS) entry which is preliminary data.</text>
</comment>
<feature type="transmembrane region" description="Helical" evidence="1">
    <location>
        <begin position="200"/>
        <end position="216"/>
    </location>
</feature>
<evidence type="ECO:0000313" key="3">
    <source>
        <dbReference type="Proteomes" id="UP000273500"/>
    </source>
</evidence>
<keyword evidence="1" id="KW-0472">Membrane</keyword>
<protein>
    <recommendedName>
        <fullName evidence="4">Glycosyltransferase RgtA/B/C/D-like domain-containing protein</fullName>
    </recommendedName>
</protein>
<dbReference type="RefSeq" id="WP_125419442.1">
    <property type="nucleotide sequence ID" value="NZ_RWIT01000003.1"/>
</dbReference>
<organism evidence="2 3">
    <name type="scientific">Hymenobacter rigui</name>
    <dbReference type="NCBI Taxonomy" id="334424"/>
    <lineage>
        <taxon>Bacteria</taxon>
        <taxon>Pseudomonadati</taxon>
        <taxon>Bacteroidota</taxon>
        <taxon>Cytophagia</taxon>
        <taxon>Cytophagales</taxon>
        <taxon>Hymenobacteraceae</taxon>
        <taxon>Hymenobacter</taxon>
    </lineage>
</organism>
<proteinExistence type="predicted"/>
<feature type="transmembrane region" description="Helical" evidence="1">
    <location>
        <begin position="388"/>
        <end position="406"/>
    </location>
</feature>
<feature type="transmembrane region" description="Helical" evidence="1">
    <location>
        <begin position="252"/>
        <end position="273"/>
    </location>
</feature>
<evidence type="ECO:0008006" key="4">
    <source>
        <dbReference type="Google" id="ProtNLM"/>
    </source>
</evidence>
<feature type="transmembrane region" description="Helical" evidence="1">
    <location>
        <begin position="175"/>
        <end position="195"/>
    </location>
</feature>
<dbReference type="OrthoDB" id="136762at2"/>
<feature type="transmembrane region" description="Helical" evidence="1">
    <location>
        <begin position="362"/>
        <end position="381"/>
    </location>
</feature>
<keyword evidence="1" id="KW-1133">Transmembrane helix</keyword>
<feature type="transmembrane region" description="Helical" evidence="1">
    <location>
        <begin position="305"/>
        <end position="322"/>
    </location>
</feature>
<feature type="transmembrane region" description="Helical" evidence="1">
    <location>
        <begin position="118"/>
        <end position="137"/>
    </location>
</feature>
<evidence type="ECO:0000313" key="2">
    <source>
        <dbReference type="EMBL" id="RSK49589.1"/>
    </source>
</evidence>